<sequence length="219" mass="24648">MARDRSSSAVNALTENTLFLGPKVPDEVRRMIPHLKSLDKEVFRKILQVIMASLEGKQVEDGILHKISADNVSEDVVGSVFAGMFTILTSALRLPLSSLKPEQFQADLDEVRIPRELIPDLSSIVFGERRSQLDDAALELGARLPKLDSLRWRVDVAISTSALNRVLEPSILMETKLSNGDIRTFEVPLSKFHQLRYNVAYVLKEMEDVEHKSILKIQD</sequence>
<dbReference type="InParanoid" id="A0A6P8J2S8"/>
<evidence type="ECO:0000313" key="5">
    <source>
        <dbReference type="RefSeq" id="XP_031573874.1"/>
    </source>
</evidence>
<dbReference type="FunCoup" id="A0A6P8J2S8">
    <property type="interactions" value="1418"/>
</dbReference>
<proteinExistence type="inferred from homology"/>
<dbReference type="KEGG" id="aten:116307713"/>
<evidence type="ECO:0000313" key="4">
    <source>
        <dbReference type="Proteomes" id="UP000515163"/>
    </source>
</evidence>
<dbReference type="PANTHER" id="PTHR15666">
    <property type="entry name" value="COMM DOMAIN CONTAINING PROTEIN 5"/>
    <property type="match status" value="1"/>
</dbReference>
<dbReference type="PANTHER" id="PTHR15666:SF1">
    <property type="entry name" value="COMM DOMAIN-CONTAINING PROTEIN 5"/>
    <property type="match status" value="1"/>
</dbReference>
<dbReference type="RefSeq" id="XP_031573874.1">
    <property type="nucleotide sequence ID" value="XM_031718014.1"/>
</dbReference>
<organism evidence="4 5">
    <name type="scientific">Actinia tenebrosa</name>
    <name type="common">Australian red waratah sea anemone</name>
    <dbReference type="NCBI Taxonomy" id="6105"/>
    <lineage>
        <taxon>Eukaryota</taxon>
        <taxon>Metazoa</taxon>
        <taxon>Cnidaria</taxon>
        <taxon>Anthozoa</taxon>
        <taxon>Hexacorallia</taxon>
        <taxon>Actiniaria</taxon>
        <taxon>Actiniidae</taxon>
        <taxon>Actinia</taxon>
    </lineage>
</organism>
<comment type="similarity">
    <text evidence="2">Belongs to the COMM domain-containing protein 5 family.</text>
</comment>
<feature type="domain" description="COMM" evidence="3">
    <location>
        <begin position="146"/>
        <end position="210"/>
    </location>
</feature>
<reference evidence="5" key="1">
    <citation type="submission" date="2025-08" db="UniProtKB">
        <authorList>
            <consortium name="RefSeq"/>
        </authorList>
    </citation>
    <scope>IDENTIFICATION</scope>
    <source>
        <tissue evidence="5">Tentacle</tissue>
    </source>
</reference>
<name>A0A6P8J2S8_ACTTE</name>
<accession>A0A6P8J2S8</accession>
<dbReference type="Proteomes" id="UP000515163">
    <property type="component" value="Unplaced"/>
</dbReference>
<dbReference type="AlphaFoldDB" id="A0A6P8J2S8"/>
<evidence type="ECO:0000256" key="1">
    <source>
        <dbReference type="ARBA" id="ARBA00016556"/>
    </source>
</evidence>
<evidence type="ECO:0000259" key="3">
    <source>
        <dbReference type="PROSITE" id="PS51269"/>
    </source>
</evidence>
<dbReference type="GO" id="GO:0005634">
    <property type="term" value="C:nucleus"/>
    <property type="evidence" value="ECO:0007669"/>
    <property type="project" value="TreeGrafter"/>
</dbReference>
<dbReference type="Pfam" id="PF07258">
    <property type="entry name" value="COMM_domain"/>
    <property type="match status" value="1"/>
</dbReference>
<evidence type="ECO:0000256" key="2">
    <source>
        <dbReference type="ARBA" id="ARBA00093452"/>
    </source>
</evidence>
<keyword evidence="4" id="KW-1185">Reference proteome</keyword>
<dbReference type="Pfam" id="PF21672">
    <property type="entry name" value="COMM_HN"/>
    <property type="match status" value="1"/>
</dbReference>
<dbReference type="InterPro" id="IPR037357">
    <property type="entry name" value="COMMD5"/>
</dbReference>
<dbReference type="InterPro" id="IPR017920">
    <property type="entry name" value="COMM"/>
</dbReference>
<dbReference type="CDD" id="cd04753">
    <property type="entry name" value="Commd5_HCaRG"/>
    <property type="match status" value="1"/>
</dbReference>
<feature type="unsure residue" description="E or Q" evidence="5">
    <location>
        <position position="41"/>
    </location>
</feature>
<gene>
    <name evidence="5" type="primary">LOC116307713</name>
</gene>
<dbReference type="OrthoDB" id="203754at2759"/>
<protein>
    <recommendedName>
        <fullName evidence="1">COMM domain-containing protein 5</fullName>
    </recommendedName>
</protein>
<dbReference type="PROSITE" id="PS51269">
    <property type="entry name" value="COMM"/>
    <property type="match status" value="1"/>
</dbReference>